<organism evidence="3 4">
    <name type="scientific">Halocynthiibacter styelae</name>
    <dbReference type="NCBI Taxonomy" id="2761955"/>
    <lineage>
        <taxon>Bacteria</taxon>
        <taxon>Pseudomonadati</taxon>
        <taxon>Pseudomonadota</taxon>
        <taxon>Alphaproteobacteria</taxon>
        <taxon>Rhodobacterales</taxon>
        <taxon>Paracoccaceae</taxon>
        <taxon>Halocynthiibacter</taxon>
    </lineage>
</organism>
<comment type="caution">
    <text evidence="3">The sequence shown here is derived from an EMBL/GenBank/DDBJ whole genome shotgun (WGS) entry which is preliminary data.</text>
</comment>
<evidence type="ECO:0000313" key="3">
    <source>
        <dbReference type="EMBL" id="MBI1493346.1"/>
    </source>
</evidence>
<feature type="signal peptide" evidence="2">
    <location>
        <begin position="1"/>
        <end position="23"/>
    </location>
</feature>
<protein>
    <submittedName>
        <fullName evidence="3">Uncharacterized protein</fullName>
    </submittedName>
</protein>
<feature type="chain" id="PRO_5035264841" evidence="2">
    <location>
        <begin position="24"/>
        <end position="98"/>
    </location>
</feature>
<evidence type="ECO:0000256" key="2">
    <source>
        <dbReference type="SAM" id="SignalP"/>
    </source>
</evidence>
<dbReference type="AlphaFoldDB" id="A0A8J7LPB9"/>
<dbReference type="EMBL" id="JADCKQ010000004">
    <property type="protein sequence ID" value="MBI1493346.1"/>
    <property type="molecule type" value="Genomic_DNA"/>
</dbReference>
<evidence type="ECO:0000256" key="1">
    <source>
        <dbReference type="SAM" id="MobiDB-lite"/>
    </source>
</evidence>
<proteinExistence type="predicted"/>
<evidence type="ECO:0000313" key="4">
    <source>
        <dbReference type="Proteomes" id="UP000640583"/>
    </source>
</evidence>
<sequence>MKMVMRKVAMMAVLTLGVSGANASADPSVDGQRAFPPVRTDVHEDMPSAPLNVPGHSPRAQEIFDQLAAEEKGASPRPSLQGVVIFSSKPAVDYPEGR</sequence>
<name>A0A8J7LPB9_9RHOB</name>
<dbReference type="Proteomes" id="UP000640583">
    <property type="component" value="Unassembled WGS sequence"/>
</dbReference>
<gene>
    <name evidence="3" type="ORF">H1D41_06845</name>
</gene>
<keyword evidence="2" id="KW-0732">Signal</keyword>
<accession>A0A8J7LPB9</accession>
<reference evidence="3" key="1">
    <citation type="submission" date="2020-10" db="EMBL/GenBank/DDBJ databases">
        <title>Paenihalocynthiibacter styelae gen. nov., sp. nov., isolated from stalked sea squirt Styela clava.</title>
        <authorList>
            <person name="Kim Y.-O."/>
            <person name="Yoon J.-H."/>
        </authorList>
    </citation>
    <scope>NUCLEOTIDE SEQUENCE</scope>
    <source>
        <strain evidence="3">MYP1-1</strain>
    </source>
</reference>
<dbReference type="RefSeq" id="WP_228848191.1">
    <property type="nucleotide sequence ID" value="NZ_JADCKQ010000004.1"/>
</dbReference>
<feature type="region of interest" description="Disordered" evidence="1">
    <location>
        <begin position="22"/>
        <end position="57"/>
    </location>
</feature>
<keyword evidence="4" id="KW-1185">Reference proteome</keyword>